<protein>
    <submittedName>
        <fullName evidence="3">Late blight resistance homolog R1A-3 isoform X1</fullName>
    </submittedName>
</protein>
<accession>A0A8S0PW78</accession>
<keyword evidence="4" id="KW-1185">Reference proteome</keyword>
<keyword evidence="1" id="KW-1133">Transmembrane helix</keyword>
<gene>
    <name evidence="3" type="ORF">OLEA9_A084896</name>
</gene>
<dbReference type="Gene3D" id="3.40.50.300">
    <property type="entry name" value="P-loop containing nucleotide triphosphate hydrolases"/>
    <property type="match status" value="1"/>
</dbReference>
<dbReference type="Gramene" id="OE9A084896T1">
    <property type="protein sequence ID" value="OE9A084896C1"/>
    <property type="gene ID" value="OE9A084896"/>
</dbReference>
<organism evidence="3 4">
    <name type="scientific">Olea europaea subsp. europaea</name>
    <dbReference type="NCBI Taxonomy" id="158383"/>
    <lineage>
        <taxon>Eukaryota</taxon>
        <taxon>Viridiplantae</taxon>
        <taxon>Streptophyta</taxon>
        <taxon>Embryophyta</taxon>
        <taxon>Tracheophyta</taxon>
        <taxon>Spermatophyta</taxon>
        <taxon>Magnoliopsida</taxon>
        <taxon>eudicotyledons</taxon>
        <taxon>Gunneridae</taxon>
        <taxon>Pentapetalae</taxon>
        <taxon>asterids</taxon>
        <taxon>lamiids</taxon>
        <taxon>Lamiales</taxon>
        <taxon>Oleaceae</taxon>
        <taxon>Oleeae</taxon>
        <taxon>Olea</taxon>
    </lineage>
</organism>
<dbReference type="PANTHER" id="PTHR19338:SF73">
    <property type="entry name" value="DISEASE RESISTANCE PROTEIN RGA2-LIKE"/>
    <property type="match status" value="1"/>
</dbReference>
<keyword evidence="1" id="KW-0812">Transmembrane</keyword>
<evidence type="ECO:0000256" key="1">
    <source>
        <dbReference type="SAM" id="Phobius"/>
    </source>
</evidence>
<keyword evidence="1" id="KW-0472">Membrane</keyword>
<name>A0A8S0PW78_OLEEU</name>
<dbReference type="SUPFAM" id="SSF52540">
    <property type="entry name" value="P-loop containing nucleoside triphosphate hydrolases"/>
    <property type="match status" value="1"/>
</dbReference>
<evidence type="ECO:0000313" key="4">
    <source>
        <dbReference type="Proteomes" id="UP000594638"/>
    </source>
</evidence>
<dbReference type="GO" id="GO:0043531">
    <property type="term" value="F:ADP binding"/>
    <property type="evidence" value="ECO:0007669"/>
    <property type="project" value="InterPro"/>
</dbReference>
<dbReference type="InterPro" id="IPR002182">
    <property type="entry name" value="NB-ARC"/>
</dbReference>
<evidence type="ECO:0000259" key="2">
    <source>
        <dbReference type="Pfam" id="PF00931"/>
    </source>
</evidence>
<dbReference type="Pfam" id="PF00931">
    <property type="entry name" value="NB-ARC"/>
    <property type="match status" value="1"/>
</dbReference>
<dbReference type="AlphaFoldDB" id="A0A8S0PW78"/>
<proteinExistence type="predicted"/>
<dbReference type="Proteomes" id="UP000594638">
    <property type="component" value="Unassembled WGS sequence"/>
</dbReference>
<comment type="caution">
    <text evidence="3">The sequence shown here is derived from an EMBL/GenBank/DDBJ whole genome shotgun (WGS) entry which is preliminary data.</text>
</comment>
<sequence length="372" mass="42958">MHLRPNQVEEIGNLLKDIEAVVNEVGILLYSFVLTIIIFILVAPDETNNAVTDMEAMVNEVGYFLHSDYSTLLKDIELPTVEFEETKNAMKDIKTLVNEVESFIDFFTSTRNDRVLENGILDMALSDLLPKYELMKEKIKDRCIAFSKMPSDIAPKIAVVLLFIVDSVLDDLVHLINRRTFVGVNNQIVTLHRELKLLQYSVADIVVKKQEKHEELVIRTRDIAYEIEYVINSFPPIWYLNLRLPQLIERIELIRMAIKEMKNTIDATRMPEVARYPHEQVSKQSQEHLFLEDIVVGFENEAIDIAEQLIGAPDKLQIVSICGMPGLGKTTLEKKLYNDPIIVYRFDERAWCVFSQTYNKRNILIEILRSIS</sequence>
<dbReference type="PANTHER" id="PTHR19338">
    <property type="entry name" value="TRANSLOCASE OF INNER MITOCHONDRIAL MEMBRANE 13 HOMOLOG"/>
    <property type="match status" value="1"/>
</dbReference>
<evidence type="ECO:0000313" key="3">
    <source>
        <dbReference type="EMBL" id="CAA2958518.1"/>
    </source>
</evidence>
<dbReference type="EMBL" id="CACTIH010000271">
    <property type="protein sequence ID" value="CAA2958518.1"/>
    <property type="molecule type" value="Genomic_DNA"/>
</dbReference>
<dbReference type="InterPro" id="IPR027417">
    <property type="entry name" value="P-loop_NTPase"/>
</dbReference>
<reference evidence="3 4" key="1">
    <citation type="submission" date="2019-12" db="EMBL/GenBank/DDBJ databases">
        <authorList>
            <person name="Alioto T."/>
            <person name="Alioto T."/>
            <person name="Gomez Garrido J."/>
        </authorList>
    </citation>
    <scope>NUCLEOTIDE SEQUENCE [LARGE SCALE GENOMIC DNA]</scope>
</reference>
<feature type="transmembrane region" description="Helical" evidence="1">
    <location>
        <begin position="21"/>
        <end position="43"/>
    </location>
</feature>
<feature type="domain" description="NB-ARC" evidence="2">
    <location>
        <begin position="305"/>
        <end position="370"/>
    </location>
</feature>